<keyword evidence="2" id="KW-1185">Reference proteome</keyword>
<dbReference type="Proteomes" id="UP000244081">
    <property type="component" value="Unassembled WGS sequence"/>
</dbReference>
<proteinExistence type="predicted"/>
<evidence type="ECO:0000313" key="1">
    <source>
        <dbReference type="EMBL" id="PTW60008.1"/>
    </source>
</evidence>
<sequence length="313" mass="35002">MTALKLHVGYAKTGTSAMQRALMAEADELAKRGIYVPAATGIRHRHLQLFDAHSQAPGLTRIFDGVERHERLPLATRWVEEVAEAAQNFGTVIMTEETLVRLLPEEVETMACHLKAAFDPVDVFVCFRPHEDLVRSNYRQLITATYRDIKFKRYAAQWMGSDLSRYCDVLDTYLRAFGETRVHGYFYRFSKGSSSNTDILGAMGAGSAAEIATSTVDNRSRPAEVVELKRRLNPQIEGMIQELGGHDVPRFHSILSDALSELAALADFNPVDETELQGALPRRAARRCSLDWEQLCSQRYAHVFARAAAVAAE</sequence>
<evidence type="ECO:0008006" key="3">
    <source>
        <dbReference type="Google" id="ProtNLM"/>
    </source>
</evidence>
<dbReference type="EMBL" id="QAYG01000005">
    <property type="protein sequence ID" value="PTW60008.1"/>
    <property type="molecule type" value="Genomic_DNA"/>
</dbReference>
<protein>
    <recommendedName>
        <fullName evidence="3">Sulfotransferase family protein</fullName>
    </recommendedName>
</protein>
<dbReference type="AlphaFoldDB" id="A0A2T5V8C4"/>
<comment type="caution">
    <text evidence="1">The sequence shown here is derived from an EMBL/GenBank/DDBJ whole genome shotgun (WGS) entry which is preliminary data.</text>
</comment>
<accession>A0A2T5V8C4</accession>
<dbReference type="SUPFAM" id="SSF52540">
    <property type="entry name" value="P-loop containing nucleoside triphosphate hydrolases"/>
    <property type="match status" value="1"/>
</dbReference>
<reference evidence="1 2" key="1">
    <citation type="submission" date="2018-04" db="EMBL/GenBank/DDBJ databases">
        <title>Genomic Encyclopedia of Archaeal and Bacterial Type Strains, Phase II (KMG-II): from individual species to whole genera.</title>
        <authorList>
            <person name="Goeker M."/>
        </authorList>
    </citation>
    <scope>NUCLEOTIDE SEQUENCE [LARGE SCALE GENOMIC DNA]</scope>
    <source>
        <strain evidence="1 2">DSM 23382</strain>
    </source>
</reference>
<dbReference type="InterPro" id="IPR027417">
    <property type="entry name" value="P-loop_NTPase"/>
</dbReference>
<evidence type="ECO:0000313" key="2">
    <source>
        <dbReference type="Proteomes" id="UP000244081"/>
    </source>
</evidence>
<organism evidence="1 2">
    <name type="scientific">Breoghania corrubedonensis</name>
    <dbReference type="NCBI Taxonomy" id="665038"/>
    <lineage>
        <taxon>Bacteria</taxon>
        <taxon>Pseudomonadati</taxon>
        <taxon>Pseudomonadota</taxon>
        <taxon>Alphaproteobacteria</taxon>
        <taxon>Hyphomicrobiales</taxon>
        <taxon>Stappiaceae</taxon>
        <taxon>Breoghania</taxon>
    </lineage>
</organism>
<name>A0A2T5V8C4_9HYPH</name>
<gene>
    <name evidence="1" type="ORF">C8N35_1058</name>
</gene>